<proteinExistence type="predicted"/>
<protein>
    <submittedName>
        <fullName evidence="2">ELWxxDGT repeat protein</fullName>
    </submittedName>
</protein>
<keyword evidence="1" id="KW-0732">Signal</keyword>
<name>A0A4R6YV14_9GAMM</name>
<evidence type="ECO:0000256" key="1">
    <source>
        <dbReference type="SAM" id="SignalP"/>
    </source>
</evidence>
<evidence type="ECO:0000313" key="3">
    <source>
        <dbReference type="Proteomes" id="UP000295293"/>
    </source>
</evidence>
<accession>A0A4R6YV14</accession>
<comment type="caution">
    <text evidence="2">The sequence shown here is derived from an EMBL/GenBank/DDBJ whole genome shotgun (WGS) entry which is preliminary data.</text>
</comment>
<dbReference type="AlphaFoldDB" id="A0A4R6YV14"/>
<dbReference type="EMBL" id="SNZH01000008">
    <property type="protein sequence ID" value="TDR42460.1"/>
    <property type="molecule type" value="Genomic_DNA"/>
</dbReference>
<keyword evidence="3" id="KW-1185">Reference proteome</keyword>
<dbReference type="Proteomes" id="UP000295293">
    <property type="component" value="Unassembled WGS sequence"/>
</dbReference>
<organism evidence="2 3">
    <name type="scientific">Tahibacter aquaticus</name>
    <dbReference type="NCBI Taxonomy" id="520092"/>
    <lineage>
        <taxon>Bacteria</taxon>
        <taxon>Pseudomonadati</taxon>
        <taxon>Pseudomonadota</taxon>
        <taxon>Gammaproteobacteria</taxon>
        <taxon>Lysobacterales</taxon>
        <taxon>Rhodanobacteraceae</taxon>
        <taxon>Tahibacter</taxon>
    </lineage>
</organism>
<feature type="chain" id="PRO_5020743120" evidence="1">
    <location>
        <begin position="18"/>
        <end position="857"/>
    </location>
</feature>
<evidence type="ECO:0000313" key="2">
    <source>
        <dbReference type="EMBL" id="TDR42460.1"/>
    </source>
</evidence>
<sequence>MATAAAGLLLSAPLARAGQVGLELVKDIDTAVVSRSSEPQRFRSIDGKVYFAAKTPETGEELFVSDGSATPPRLVADIARGAGSSMPTALGMAGGRLILAGNDGYRGEQFWAVDATGAATRLSSAAMPSYGEPPRALGNAGGRLVFRERGSSVWSSDGSAAGTQRLNLYLGDAAPLACSVGGRVVMLDRYSFKAGLVATDGTPANTVKVAELDGAENAYAASGGGYCYFGIHGHAHWKIWRSDGTAAGTSLWRESTTDSRLCGMAMLGSRVYVLEQRNGVRLVDAEEQAVRLSLVQDQCRTPLGMWVAAGRLVFFAPQDDINNSGSRALYVSDGTSAGTRPLALPANVYDWQTLKMAGIGEHVVFSTGYTATYSIDPVAGSITALPTYLQGLEQSDLAVLDGAMLLSANDGIHGYEPWRSDGTVAGTGLLHDVWRANADGLIGYDTAQPAAAVGDTLFFLRHPASDEGGARQLWRSDGSEAGTRALPRDTYDGAAVAGMVALGDGVLFVTERHGNPAGHGVYRADAGLSAAGLVWADSFYPSLLQAIPGGGALFACGGTGNGNVCALAPGVAQPAIVAPALQSDGNAQPLGQLGNLAFFMGMAGSADRGGLWRSDGTAPGTYRIAPDLYLPSLGWYHRPAAVAHNGRLWFPACRTGDDNCTLYVSDGSSNGTLRLADLPTNVMDIEPLGSRVAILVQSSSTQLWISDGTAAGTFAVASFTGAGAPALASTGDYVHFIAGDTSSPMYYVSDGTAAGTRAVALPPQTRPGGAAPVALDADTLVFRCTSPTTGEEFCVTDARGSQVRLLRDVFPGPSSSSPQFVGRAGAAAYFAIDDGRHGRELWRVQVLGDAIFANRFE</sequence>
<reference evidence="2 3" key="1">
    <citation type="submission" date="2019-03" db="EMBL/GenBank/DDBJ databases">
        <title>Genomic Encyclopedia of Type Strains, Phase IV (KMG-IV): sequencing the most valuable type-strain genomes for metagenomic binning, comparative biology and taxonomic classification.</title>
        <authorList>
            <person name="Goeker M."/>
        </authorList>
    </citation>
    <scope>NUCLEOTIDE SEQUENCE [LARGE SCALE GENOMIC DNA]</scope>
    <source>
        <strain evidence="2 3">DSM 21667</strain>
    </source>
</reference>
<gene>
    <name evidence="2" type="ORF">DFR29_10843</name>
</gene>
<feature type="signal peptide" evidence="1">
    <location>
        <begin position="1"/>
        <end position="17"/>
    </location>
</feature>